<gene>
    <name evidence="3" type="ORF">SAMN05192549_10386</name>
</gene>
<feature type="repeat" description="TPR" evidence="1">
    <location>
        <begin position="164"/>
        <end position="197"/>
    </location>
</feature>
<dbReference type="AlphaFoldDB" id="A0A1M7MAB2"/>
<dbReference type="RefSeq" id="WP_084560042.1">
    <property type="nucleotide sequence ID" value="NZ_FRCX01000003.1"/>
</dbReference>
<dbReference type="PROSITE" id="PS50005">
    <property type="entry name" value="TPR"/>
    <property type="match status" value="3"/>
</dbReference>
<keyword evidence="4" id="KW-1185">Reference proteome</keyword>
<evidence type="ECO:0000256" key="2">
    <source>
        <dbReference type="SAM" id="SignalP"/>
    </source>
</evidence>
<feature type="repeat" description="TPR" evidence="1">
    <location>
        <begin position="28"/>
        <end position="61"/>
    </location>
</feature>
<feature type="signal peptide" evidence="2">
    <location>
        <begin position="1"/>
        <end position="18"/>
    </location>
</feature>
<accession>A0A1M7MAB2</accession>
<dbReference type="PANTHER" id="PTHR12558">
    <property type="entry name" value="CELL DIVISION CYCLE 16,23,27"/>
    <property type="match status" value="1"/>
</dbReference>
<organism evidence="3 4">
    <name type="scientific">Duganella sacchari</name>
    <dbReference type="NCBI Taxonomy" id="551987"/>
    <lineage>
        <taxon>Bacteria</taxon>
        <taxon>Pseudomonadati</taxon>
        <taxon>Pseudomonadota</taxon>
        <taxon>Betaproteobacteria</taxon>
        <taxon>Burkholderiales</taxon>
        <taxon>Oxalobacteraceae</taxon>
        <taxon>Telluria group</taxon>
        <taxon>Duganella</taxon>
    </lineage>
</organism>
<dbReference type="GO" id="GO:0051301">
    <property type="term" value="P:cell division"/>
    <property type="evidence" value="ECO:0007669"/>
    <property type="project" value="TreeGrafter"/>
</dbReference>
<protein>
    <submittedName>
        <fullName evidence="3">Tetratricopeptide repeat-containing protein</fullName>
    </submittedName>
</protein>
<proteinExistence type="predicted"/>
<name>A0A1M7MAB2_9BURK</name>
<evidence type="ECO:0000256" key="1">
    <source>
        <dbReference type="PROSITE-ProRule" id="PRU00339"/>
    </source>
</evidence>
<dbReference type="PANTHER" id="PTHR12558:SF44">
    <property type="entry name" value="TETRATRICOPEPTIDE REPEAT-CONTAINING PROTEIN"/>
    <property type="match status" value="1"/>
</dbReference>
<dbReference type="Pfam" id="PF14559">
    <property type="entry name" value="TPR_19"/>
    <property type="match status" value="1"/>
</dbReference>
<keyword evidence="1" id="KW-0802">TPR repeat</keyword>
<dbReference type="SUPFAM" id="SSF48452">
    <property type="entry name" value="TPR-like"/>
    <property type="match status" value="1"/>
</dbReference>
<sequence>MKKMVALMLALACTVCSAQGYIPITAEAKALIDQGHLFQTQGKYKEAFDKFSDAAKADPSSSLPLSSLASLLMGMSELMKGGDVAKVREQAEAAAQQALQKHPNDPIALEVLRGLTDGKPLPLHQPNAEAAAALHEGELLFNQRKLDEARVQYERAAALDPRYSTAWIYAGDCFYFQKNYAEAENRFRKGVEVEPLNSQGWRFLADALVAQEKIGPAEGALMSGIAAQPSQLPNWVKLNQLRTGSGFPLAPLNLVRKAKGELDTNTKTLNLSIDPSLKSLDPHTQPDAVLWLALATQQAIEDKAGREGKASATPFATEAAAWRTALAASGEASAKGGGELQDPALKTMQMLARADQLEAALLLLQYKESWRTEFETWKTEHPDGIRRFIDTYQVRP</sequence>
<evidence type="ECO:0000313" key="4">
    <source>
        <dbReference type="Proteomes" id="UP000184339"/>
    </source>
</evidence>
<dbReference type="SMART" id="SM00028">
    <property type="entry name" value="TPR"/>
    <property type="match status" value="4"/>
</dbReference>
<dbReference type="Proteomes" id="UP000184339">
    <property type="component" value="Unassembled WGS sequence"/>
</dbReference>
<dbReference type="OrthoDB" id="8742479at2"/>
<dbReference type="EMBL" id="FRCX01000003">
    <property type="protein sequence ID" value="SHM87649.1"/>
    <property type="molecule type" value="Genomic_DNA"/>
</dbReference>
<feature type="repeat" description="TPR" evidence="1">
    <location>
        <begin position="130"/>
        <end position="163"/>
    </location>
</feature>
<feature type="chain" id="PRO_5012680908" evidence="2">
    <location>
        <begin position="19"/>
        <end position="396"/>
    </location>
</feature>
<dbReference type="STRING" id="551987.SAMN05192549_10386"/>
<dbReference type="Gene3D" id="1.25.40.10">
    <property type="entry name" value="Tetratricopeptide repeat domain"/>
    <property type="match status" value="2"/>
</dbReference>
<reference evidence="4" key="1">
    <citation type="submission" date="2016-11" db="EMBL/GenBank/DDBJ databases">
        <authorList>
            <person name="Varghese N."/>
            <person name="Submissions S."/>
        </authorList>
    </citation>
    <scope>NUCLEOTIDE SEQUENCE [LARGE SCALE GENOMIC DNA]</scope>
    <source>
        <strain evidence="4">Sac-22</strain>
    </source>
</reference>
<dbReference type="InterPro" id="IPR011990">
    <property type="entry name" value="TPR-like_helical_dom_sf"/>
</dbReference>
<evidence type="ECO:0000313" key="3">
    <source>
        <dbReference type="EMBL" id="SHM87649.1"/>
    </source>
</evidence>
<keyword evidence="2" id="KW-0732">Signal</keyword>
<dbReference type="InterPro" id="IPR019734">
    <property type="entry name" value="TPR_rpt"/>
</dbReference>